<feature type="compositionally biased region" description="Basic and acidic residues" evidence="2">
    <location>
        <begin position="1309"/>
        <end position="1321"/>
    </location>
</feature>
<feature type="coiled-coil region" evidence="1">
    <location>
        <begin position="501"/>
        <end position="606"/>
    </location>
</feature>
<gene>
    <name evidence="4" type="ORF">LTRI10_LOCUS16035</name>
</gene>
<evidence type="ECO:0000313" key="4">
    <source>
        <dbReference type="EMBL" id="CAL1374151.1"/>
    </source>
</evidence>
<dbReference type="InterPro" id="IPR019448">
    <property type="entry name" value="NT-C2"/>
</dbReference>
<feature type="coiled-coil region" evidence="1">
    <location>
        <begin position="1115"/>
        <end position="1239"/>
    </location>
</feature>
<reference evidence="4 5" key="1">
    <citation type="submission" date="2024-04" db="EMBL/GenBank/DDBJ databases">
        <authorList>
            <person name="Fracassetti M."/>
        </authorList>
    </citation>
    <scope>NUCLEOTIDE SEQUENCE [LARGE SCALE GENOMIC DNA]</scope>
</reference>
<keyword evidence="5" id="KW-1185">Reference proteome</keyword>
<dbReference type="PANTHER" id="PTHR47270:SF13">
    <property type="entry name" value="HEAVY CHAIN-LIKE PROTEIN, PUTATIVE-RELATED"/>
    <property type="match status" value="1"/>
</dbReference>
<dbReference type="Pfam" id="PF10358">
    <property type="entry name" value="NT-C2"/>
    <property type="match status" value="1"/>
</dbReference>
<name>A0AAV2DJU1_9ROSI</name>
<evidence type="ECO:0000313" key="5">
    <source>
        <dbReference type="Proteomes" id="UP001497516"/>
    </source>
</evidence>
<sequence>MFRLQKKRFDFRFSNLQALQVPKGWDKLLLSMVSVETGKTVAKSSRAMVRNGGCRWTETFSESVTISQSDASKDNQECIFKFVVAMGARNGILGEATVNLANYKGSKTAVSVSFPLRKCTHGTILQVKLQCSATQERLREEQLEDTGSDADHINLDYTDVENKSDAASVNHPDSASDAGESPNRDLKFSASGSHYSFDSPRSMDSSLSRENSLNENFLNRSSSNPIVREDLTSSLHDPSGLNHFSFSSKFSTAPRQLQSKRDDYSRIPRSVPSSPSWNGSSSSKELLETGEDSTEVLRAQAKMWEQNARKLMADVEKLQSDILDHSTQQAGLEMDLSESRKECDGLKKELEQLKILLEESPLSQLASDKVDFQSSELEDEIKFHKESNADLALQLKKTQESNIELVSLLQELEDIVEKQKMEIASFSQLQPVHTNCRSFLYEEEDESKHVFGKDSRNVICNNWDMEGLSVDEPGDAPPFFSEPEDNNPMLELEGSLSHESRKHLENTIRLLERSLEEKVEELQFERTFHIQSMENEESEWKARLALKEEEIIKLEAKLSEALDPPDFGHGGDCNHVNEIKVLKLKMEELEKDCNELTNENLELLLKLKESSQSDPPTFGDSPHSVSNESFEKSSYYAAESEVSQLKSQIHTLEEELNKKDILITQLSRNNLMKDHEVEALNLEKRKMDSRISNLLTEKQQLEEKVDSMFIEDSATSRCFDDSGDEMMMFGSSMSSQASARQSPGMERCRSDLEGHLNEMEKENVQLYERICGLEAQLRYLTDESQLNRLEVEISQSEAASLREEIGRLKGELEVQKAGLRQKTQGVHKQWLEMQEECEFLKMENLKLQSSSESLMEECSVLQKSNAELKKQKMLLHEQCSVLEAELKDSEKVVVSMFKEVEVLEGKYECMLQEISSKERAFILELDTLVHDNDTQKEKLASEVSQLNHLYQERTVLAENLQSEVALLTAKISATHDEQEIRGSESILEVSRLRADKALLEASLQDVREKLRLSEINFSTLKKETELNLQGLREELEASEQNQEVLAADNEKLLELVEEANSSKEKQRGSIRWLELKLKAAEYDKLQVAEEMSSLESQVHKTALLQEEVLALKKSLNEVKFENQRLQASLEILSEDYEGVKTENVTAVEKISDMEKALAELEDCKRSKASLEEKVFRLELDITAKEAQGGQDAELKNELARVKITNSGLHRKMKHLEEEKQEYLKRAQALEKDLRRMKEAKLDDPHHSSDVCNDGHEDTEVPTKPTSNKGNVAIVTDPWSKIQQLENELAEASEANDMYKSQLKRLLSGQRKDHPKSMRQRLEEEEEEGIGAVGSGGVDDVEAELKDLQERFSHMSLKYAEVEAERAQLVLKLRAESSGKRWSS</sequence>
<evidence type="ECO:0000256" key="2">
    <source>
        <dbReference type="SAM" id="MobiDB-lite"/>
    </source>
</evidence>
<accession>A0AAV2DJU1</accession>
<evidence type="ECO:0000259" key="3">
    <source>
        <dbReference type="PROSITE" id="PS51840"/>
    </source>
</evidence>
<keyword evidence="1" id="KW-0175">Coiled coil</keyword>
<feature type="compositionally biased region" description="Basic and acidic residues" evidence="2">
    <location>
        <begin position="1239"/>
        <end position="1260"/>
    </location>
</feature>
<feature type="coiled-coil region" evidence="1">
    <location>
        <begin position="635"/>
        <end position="711"/>
    </location>
</feature>
<feature type="region of interest" description="Disordered" evidence="2">
    <location>
        <begin position="163"/>
        <end position="210"/>
    </location>
</feature>
<feature type="compositionally biased region" description="Low complexity" evidence="2">
    <location>
        <begin position="267"/>
        <end position="283"/>
    </location>
</feature>
<feature type="region of interest" description="Disordered" evidence="2">
    <location>
        <begin position="252"/>
        <end position="292"/>
    </location>
</feature>
<feature type="region of interest" description="Disordered" evidence="2">
    <location>
        <begin position="1239"/>
        <end position="1271"/>
    </location>
</feature>
<feature type="region of interest" description="Disordered" evidence="2">
    <location>
        <begin position="611"/>
        <end position="630"/>
    </location>
</feature>
<feature type="coiled-coil region" evidence="1">
    <location>
        <begin position="957"/>
        <end position="1048"/>
    </location>
</feature>
<feature type="coiled-coil region" evidence="1">
    <location>
        <begin position="851"/>
        <end position="885"/>
    </location>
</feature>
<feature type="coiled-coil region" evidence="1">
    <location>
        <begin position="1337"/>
        <end position="1364"/>
    </location>
</feature>
<proteinExistence type="predicted"/>
<dbReference type="PROSITE" id="PS51840">
    <property type="entry name" value="C2_NT"/>
    <property type="match status" value="1"/>
</dbReference>
<organism evidence="4 5">
    <name type="scientific">Linum trigynum</name>
    <dbReference type="NCBI Taxonomy" id="586398"/>
    <lineage>
        <taxon>Eukaryota</taxon>
        <taxon>Viridiplantae</taxon>
        <taxon>Streptophyta</taxon>
        <taxon>Embryophyta</taxon>
        <taxon>Tracheophyta</taxon>
        <taxon>Spermatophyta</taxon>
        <taxon>Magnoliopsida</taxon>
        <taxon>eudicotyledons</taxon>
        <taxon>Gunneridae</taxon>
        <taxon>Pentapetalae</taxon>
        <taxon>rosids</taxon>
        <taxon>fabids</taxon>
        <taxon>Malpighiales</taxon>
        <taxon>Linaceae</taxon>
        <taxon>Linum</taxon>
    </lineage>
</organism>
<dbReference type="PANTHER" id="PTHR47270">
    <property type="entry name" value="PROTEIN MLP1-LIKE"/>
    <property type="match status" value="1"/>
</dbReference>
<feature type="coiled-coil region" evidence="1">
    <location>
        <begin position="745"/>
        <end position="811"/>
    </location>
</feature>
<feature type="region of interest" description="Disordered" evidence="2">
    <location>
        <begin position="1305"/>
        <end position="1337"/>
    </location>
</feature>
<feature type="domain" description="C2 NT-type" evidence="3">
    <location>
        <begin position="1"/>
        <end position="133"/>
    </location>
</feature>
<feature type="coiled-coil region" evidence="1">
    <location>
        <begin position="301"/>
        <end position="429"/>
    </location>
</feature>
<dbReference type="Proteomes" id="UP001497516">
    <property type="component" value="Chromosome 3"/>
</dbReference>
<dbReference type="EMBL" id="OZ034816">
    <property type="protein sequence ID" value="CAL1374151.1"/>
    <property type="molecule type" value="Genomic_DNA"/>
</dbReference>
<protein>
    <recommendedName>
        <fullName evidence="3">C2 NT-type domain-containing protein</fullName>
    </recommendedName>
</protein>
<evidence type="ECO:0000256" key="1">
    <source>
        <dbReference type="SAM" id="Coils"/>
    </source>
</evidence>